<accession>A0A2P6NPC4</accession>
<evidence type="ECO:0000256" key="2">
    <source>
        <dbReference type="ARBA" id="ARBA00022737"/>
    </source>
</evidence>
<dbReference type="InterPro" id="IPR058923">
    <property type="entry name" value="RCC1-like_dom"/>
</dbReference>
<reference evidence="5 6" key="1">
    <citation type="journal article" date="2018" name="Genome Biol. Evol.">
        <title>Multiple Roots of Fruiting Body Formation in Amoebozoa.</title>
        <authorList>
            <person name="Hillmann F."/>
            <person name="Forbes G."/>
            <person name="Novohradska S."/>
            <person name="Ferling I."/>
            <person name="Riege K."/>
            <person name="Groth M."/>
            <person name="Westermann M."/>
            <person name="Marz M."/>
            <person name="Spaller T."/>
            <person name="Winckler T."/>
            <person name="Schaap P."/>
            <person name="Glockner G."/>
        </authorList>
    </citation>
    <scope>NUCLEOTIDE SEQUENCE [LARGE SCALE GENOMIC DNA]</scope>
    <source>
        <strain evidence="5 6">Jena</strain>
    </source>
</reference>
<feature type="repeat" description="RCC1" evidence="3">
    <location>
        <begin position="102"/>
        <end position="167"/>
    </location>
</feature>
<dbReference type="InterPro" id="IPR009091">
    <property type="entry name" value="RCC1/BLIP-II"/>
</dbReference>
<feature type="repeat" description="RCC1" evidence="3">
    <location>
        <begin position="314"/>
        <end position="369"/>
    </location>
</feature>
<dbReference type="PANTHER" id="PTHR45982:SF1">
    <property type="entry name" value="REGULATOR OF CHROMOSOME CONDENSATION"/>
    <property type="match status" value="1"/>
</dbReference>
<dbReference type="InterPro" id="IPR051553">
    <property type="entry name" value="Ran_GTPase-activating"/>
</dbReference>
<evidence type="ECO:0000256" key="1">
    <source>
        <dbReference type="ARBA" id="ARBA00022658"/>
    </source>
</evidence>
<proteinExistence type="predicted"/>
<dbReference type="PANTHER" id="PTHR45982">
    <property type="entry name" value="REGULATOR OF CHROMOSOME CONDENSATION"/>
    <property type="match status" value="1"/>
</dbReference>
<dbReference type="InterPro" id="IPR000408">
    <property type="entry name" value="Reg_chr_condens"/>
</dbReference>
<protein>
    <submittedName>
        <fullName evidence="5">Putative E3 ubiquitin-protein ligase HERC2-like</fullName>
    </submittedName>
</protein>
<organism evidence="5 6">
    <name type="scientific">Planoprotostelium fungivorum</name>
    <dbReference type="NCBI Taxonomy" id="1890364"/>
    <lineage>
        <taxon>Eukaryota</taxon>
        <taxon>Amoebozoa</taxon>
        <taxon>Evosea</taxon>
        <taxon>Variosea</taxon>
        <taxon>Cavosteliida</taxon>
        <taxon>Cavosteliaceae</taxon>
        <taxon>Planoprotostelium</taxon>
    </lineage>
</organism>
<dbReference type="InParanoid" id="A0A2P6NPC4"/>
<keyword evidence="6" id="KW-1185">Reference proteome</keyword>
<keyword evidence="2" id="KW-0677">Repeat</keyword>
<evidence type="ECO:0000256" key="3">
    <source>
        <dbReference type="PROSITE-ProRule" id="PRU00235"/>
    </source>
</evidence>
<feature type="repeat" description="RCC1" evidence="3">
    <location>
        <begin position="168"/>
        <end position="219"/>
    </location>
</feature>
<dbReference type="Pfam" id="PF25390">
    <property type="entry name" value="WD40_RLD"/>
    <property type="match status" value="1"/>
</dbReference>
<keyword evidence="1" id="KW-0344">Guanine-nucleotide releasing factor</keyword>
<dbReference type="PROSITE" id="PS50012">
    <property type="entry name" value="RCC1_3"/>
    <property type="match status" value="6"/>
</dbReference>
<feature type="repeat" description="RCC1" evidence="3">
    <location>
        <begin position="263"/>
        <end position="313"/>
    </location>
</feature>
<evidence type="ECO:0000259" key="4">
    <source>
        <dbReference type="Pfam" id="PF25390"/>
    </source>
</evidence>
<gene>
    <name evidence="5" type="ORF">PROFUN_05991</name>
</gene>
<dbReference type="SUPFAM" id="SSF50985">
    <property type="entry name" value="RCC1/BLIP-II"/>
    <property type="match status" value="2"/>
</dbReference>
<dbReference type="OrthoDB" id="10256179at2759"/>
<name>A0A2P6NPC4_9EUKA</name>
<dbReference type="PROSITE" id="PS00626">
    <property type="entry name" value="RCC1_2"/>
    <property type="match status" value="1"/>
</dbReference>
<feature type="domain" description="RCC1-like" evidence="4">
    <location>
        <begin position="6"/>
        <end position="342"/>
    </location>
</feature>
<evidence type="ECO:0000313" key="6">
    <source>
        <dbReference type="Proteomes" id="UP000241769"/>
    </source>
</evidence>
<sequence>MLRYDWYCWGANSHGQLGLGDDQDRIKPTLMYRGSISDRMMGGGGHSVLVTEEKTYSWGWNNEGQLGAGSIHDNANIEHSITSSMMDVSCGWAHTAMCDSNGSLFTCGDDSFGQSGTHQGEVPPKKRTFKRKTDVPFRSTVLCLVPMDKKIKRVACGLRHTLVITEEGRVFGTGDNKCGQLGLSNIDRVHSMMEIPDLSRHTITHVDCGYRHSAFIDHSSTVHLVGDNRYGQRGGDDTMVSLHLSIAKVSCAWNSTLLLSADGGVYSVGRNHLGQLGLGDDSDRSTITRVSQLNERVKDIAAGSEHVLCLTEDGRVVVWGWGEHGQLGLGDTLDRSTPQFVEITQPPARANLRPRVHGDGELARALCSAFPPTPSTVDLKLVRHFRGSAELAEGELAGALGSDDPVGRECVSSSIHFVPSHRAEARAHGMALRSSINQLLRSDGKSKGRKKMRSVEDVMMVPADLRPKDAVGYNMMLSSADSLDASSSN</sequence>
<feature type="repeat" description="RCC1" evidence="3">
    <location>
        <begin position="53"/>
        <end position="101"/>
    </location>
</feature>
<feature type="repeat" description="RCC1" evidence="3">
    <location>
        <begin position="4"/>
        <end position="53"/>
    </location>
</feature>
<dbReference type="AlphaFoldDB" id="A0A2P6NPC4"/>
<comment type="caution">
    <text evidence="5">The sequence shown here is derived from an EMBL/GenBank/DDBJ whole genome shotgun (WGS) entry which is preliminary data.</text>
</comment>
<dbReference type="Gene3D" id="2.130.10.30">
    <property type="entry name" value="Regulator of chromosome condensation 1/beta-lactamase-inhibitor protein II"/>
    <property type="match status" value="3"/>
</dbReference>
<dbReference type="EMBL" id="MDYQ01000039">
    <property type="protein sequence ID" value="PRP85799.1"/>
    <property type="molecule type" value="Genomic_DNA"/>
</dbReference>
<evidence type="ECO:0000313" key="5">
    <source>
        <dbReference type="EMBL" id="PRP85799.1"/>
    </source>
</evidence>
<dbReference type="PRINTS" id="PR00633">
    <property type="entry name" value="RCCNDNSATION"/>
</dbReference>
<dbReference type="Proteomes" id="UP000241769">
    <property type="component" value="Unassembled WGS sequence"/>
</dbReference>
<dbReference type="STRING" id="1890364.A0A2P6NPC4"/>